<comment type="caution">
    <text evidence="2">The sequence shown here is derived from an EMBL/GenBank/DDBJ whole genome shotgun (WGS) entry which is preliminary data.</text>
</comment>
<organism evidence="2 3">
    <name type="scientific">Protopolystoma xenopodis</name>
    <dbReference type="NCBI Taxonomy" id="117903"/>
    <lineage>
        <taxon>Eukaryota</taxon>
        <taxon>Metazoa</taxon>
        <taxon>Spiralia</taxon>
        <taxon>Lophotrochozoa</taxon>
        <taxon>Platyhelminthes</taxon>
        <taxon>Monogenea</taxon>
        <taxon>Polyopisthocotylea</taxon>
        <taxon>Polystomatidea</taxon>
        <taxon>Polystomatidae</taxon>
        <taxon>Protopolystoma</taxon>
    </lineage>
</organism>
<gene>
    <name evidence="2" type="ORF">PXEA_LOCUS8643</name>
</gene>
<evidence type="ECO:0000313" key="3">
    <source>
        <dbReference type="Proteomes" id="UP000784294"/>
    </source>
</evidence>
<evidence type="ECO:0000313" key="2">
    <source>
        <dbReference type="EMBL" id="VEL15203.1"/>
    </source>
</evidence>
<feature type="compositionally biased region" description="Low complexity" evidence="1">
    <location>
        <begin position="23"/>
        <end position="62"/>
    </location>
</feature>
<feature type="compositionally biased region" description="Pro residues" evidence="1">
    <location>
        <begin position="66"/>
        <end position="79"/>
    </location>
</feature>
<keyword evidence="3" id="KW-1185">Reference proteome</keyword>
<evidence type="ECO:0000256" key="1">
    <source>
        <dbReference type="SAM" id="MobiDB-lite"/>
    </source>
</evidence>
<dbReference type="Proteomes" id="UP000784294">
    <property type="component" value="Unassembled WGS sequence"/>
</dbReference>
<dbReference type="EMBL" id="CAAALY010023803">
    <property type="protein sequence ID" value="VEL15203.1"/>
    <property type="molecule type" value="Genomic_DNA"/>
</dbReference>
<protein>
    <submittedName>
        <fullName evidence="2">Uncharacterized protein</fullName>
    </submittedName>
</protein>
<dbReference type="AlphaFoldDB" id="A0A448WMG2"/>
<feature type="region of interest" description="Disordered" evidence="1">
    <location>
        <begin position="1"/>
        <end position="87"/>
    </location>
</feature>
<accession>A0A448WMG2</accession>
<sequence length="123" mass="12466">MGPPGLPPSSLEAFTSVRPTRPNSSIPNPLTTSSTSSLASLSSPNSASTSANVSTSSSANVAYSFPSPPISTVPGPPALSVPTPSTLSTSMTLVQNPLFHHASISLHGSTVDDLPATSFYEII</sequence>
<proteinExistence type="predicted"/>
<name>A0A448WMG2_9PLAT</name>
<reference evidence="2" key="1">
    <citation type="submission" date="2018-11" db="EMBL/GenBank/DDBJ databases">
        <authorList>
            <consortium name="Pathogen Informatics"/>
        </authorList>
    </citation>
    <scope>NUCLEOTIDE SEQUENCE</scope>
</reference>